<evidence type="ECO:0000256" key="1">
    <source>
        <dbReference type="SAM" id="Phobius"/>
    </source>
</evidence>
<gene>
    <name evidence="2" type="ORF">N803_11105</name>
</gene>
<keyword evidence="3" id="KW-1185">Reference proteome</keyword>
<keyword evidence="1" id="KW-0472">Membrane</keyword>
<accession>A0A0A0JRW0</accession>
<feature type="transmembrane region" description="Helical" evidence="1">
    <location>
        <begin position="283"/>
        <end position="306"/>
    </location>
</feature>
<evidence type="ECO:0000313" key="3">
    <source>
        <dbReference type="Proteomes" id="UP000030011"/>
    </source>
</evidence>
<name>A0A0A0JRW0_9MICO</name>
<feature type="transmembrane region" description="Helical" evidence="1">
    <location>
        <begin position="171"/>
        <end position="191"/>
    </location>
</feature>
<keyword evidence="1" id="KW-1133">Transmembrane helix</keyword>
<evidence type="ECO:0000313" key="2">
    <source>
        <dbReference type="EMBL" id="KGN38346.1"/>
    </source>
</evidence>
<dbReference type="EMBL" id="AVPK01000003">
    <property type="protein sequence ID" value="KGN38346.1"/>
    <property type="molecule type" value="Genomic_DNA"/>
</dbReference>
<protein>
    <submittedName>
        <fullName evidence="2">Uncharacterized protein</fullName>
    </submittedName>
</protein>
<sequence>MIGMSELWSFIGALVASAVMALFLIGGYIATNAFAIGWRAESKALLGIHLLRWRWEDGLAKTSERRFWERRYFAVESTDPALSVGEWRAVTVAFAQRPSDVSSSPEQWERRLNAVQFRALRRLHEWADTQTSVDAILRNWWWRSLRERCSLSLVGVRYVGRPALMSLTDKLCEGGAPVLAWAPAVALAIWGLSPQRGDAAGDWIAHVGWVCAVAAVIGVVVPLLRETIRIFSAIPRENQVPSRTLTIGVFGFAVLIFAAQYFGVLEQVSSWIDAWMRRTPQDVLTWVIAGLFASWVLWRVVVVARANWRRANWRRPSLWLPSATYALFTFMVIWVLFGSRWFTVDRVRSVTLAVGLAVTAVAMLWGLQSGILWGKKVWCEYQAVSSAGGIDLGGFYPKTTLIATVIWLVLLIMLIVVDPETASGWLSLAAGLLWLGMSGGWLLPQAILGALWRRRLRLRFEQIETLDMDTVVTNLQQQNS</sequence>
<comment type="caution">
    <text evidence="2">The sequence shown here is derived from an EMBL/GenBank/DDBJ whole genome shotgun (WGS) entry which is preliminary data.</text>
</comment>
<feature type="transmembrane region" description="Helical" evidence="1">
    <location>
        <begin position="6"/>
        <end position="30"/>
    </location>
</feature>
<dbReference type="Proteomes" id="UP000030011">
    <property type="component" value="Unassembled WGS sequence"/>
</dbReference>
<keyword evidence="1" id="KW-0812">Transmembrane</keyword>
<feature type="transmembrane region" description="Helical" evidence="1">
    <location>
        <begin position="395"/>
        <end position="416"/>
    </location>
</feature>
<feature type="transmembrane region" description="Helical" evidence="1">
    <location>
        <begin position="203"/>
        <end position="224"/>
    </location>
</feature>
<feature type="transmembrane region" description="Helical" evidence="1">
    <location>
        <begin position="245"/>
        <end position="263"/>
    </location>
</feature>
<feature type="transmembrane region" description="Helical" evidence="1">
    <location>
        <begin position="428"/>
        <end position="452"/>
    </location>
</feature>
<reference evidence="2 3" key="1">
    <citation type="submission" date="2013-08" db="EMBL/GenBank/DDBJ databases">
        <title>The genome sequence of Knoellia subterranea.</title>
        <authorList>
            <person name="Zhu W."/>
            <person name="Wang G."/>
        </authorList>
    </citation>
    <scope>NUCLEOTIDE SEQUENCE [LARGE SCALE GENOMIC DNA]</scope>
    <source>
        <strain evidence="2 3">KCTC 19937</strain>
    </source>
</reference>
<feature type="transmembrane region" description="Helical" evidence="1">
    <location>
        <begin position="318"/>
        <end position="337"/>
    </location>
</feature>
<feature type="transmembrane region" description="Helical" evidence="1">
    <location>
        <begin position="349"/>
        <end position="374"/>
    </location>
</feature>
<dbReference type="AlphaFoldDB" id="A0A0A0JRW0"/>
<organism evidence="2 3">
    <name type="scientific">Knoellia subterranea KCTC 19937</name>
    <dbReference type="NCBI Taxonomy" id="1385521"/>
    <lineage>
        <taxon>Bacteria</taxon>
        <taxon>Bacillati</taxon>
        <taxon>Actinomycetota</taxon>
        <taxon>Actinomycetes</taxon>
        <taxon>Micrococcales</taxon>
        <taxon>Intrasporangiaceae</taxon>
        <taxon>Knoellia</taxon>
    </lineage>
</organism>
<proteinExistence type="predicted"/>